<reference evidence="1" key="1">
    <citation type="submission" date="2018-05" db="EMBL/GenBank/DDBJ databases">
        <authorList>
            <person name="Lanie J.A."/>
            <person name="Ng W.-L."/>
            <person name="Kazmierczak K.M."/>
            <person name="Andrzejewski T.M."/>
            <person name="Davidsen T.M."/>
            <person name="Wayne K.J."/>
            <person name="Tettelin H."/>
            <person name="Glass J.I."/>
            <person name="Rusch D."/>
            <person name="Podicherti R."/>
            <person name="Tsui H.-C.T."/>
            <person name="Winkler M.E."/>
        </authorList>
    </citation>
    <scope>NUCLEOTIDE SEQUENCE</scope>
</reference>
<dbReference type="SUPFAM" id="SSF63829">
    <property type="entry name" value="Calcium-dependent phosphotriesterase"/>
    <property type="match status" value="1"/>
</dbReference>
<dbReference type="EMBL" id="UINC01148710">
    <property type="protein sequence ID" value="SVD40752.1"/>
    <property type="molecule type" value="Genomic_DNA"/>
</dbReference>
<sequence length="242" mass="26767">MFTESRKVPNLATKPRQLFLADNQQFPTINHTTMKPLIALVIALTISSTLRAELNYEAISDWIKLPEGRENIGNMHGDVAVSSAGEVYVSVQDPKAGLQVYSADGKWIRNVKGAPNDFHGFVIRKQEDGEFIYGPRLGGGDILKMTLDGEIKLRISASAIPDKFKKGGRVRLTGMDVAPNGDLFVVDGYSSDYVHHFDKMGKYLASFGGKGEPFKFRTLHKIAVDTRFNPPRIIGTDRANGR</sequence>
<dbReference type="InterPro" id="IPR011042">
    <property type="entry name" value="6-blade_b-propeller_TolB-like"/>
</dbReference>
<organism evidence="1">
    <name type="scientific">marine metagenome</name>
    <dbReference type="NCBI Taxonomy" id="408172"/>
    <lineage>
        <taxon>unclassified sequences</taxon>
        <taxon>metagenomes</taxon>
        <taxon>ecological metagenomes</taxon>
    </lineage>
</organism>
<protein>
    <recommendedName>
        <fullName evidence="2">6-bladed beta-propeller</fullName>
    </recommendedName>
</protein>
<accession>A0A382V2P1</accession>
<proteinExistence type="predicted"/>
<dbReference type="Gene3D" id="2.120.10.30">
    <property type="entry name" value="TolB, C-terminal domain"/>
    <property type="match status" value="1"/>
</dbReference>
<evidence type="ECO:0000313" key="1">
    <source>
        <dbReference type="EMBL" id="SVD40752.1"/>
    </source>
</evidence>
<evidence type="ECO:0008006" key="2">
    <source>
        <dbReference type="Google" id="ProtNLM"/>
    </source>
</evidence>
<gene>
    <name evidence="1" type="ORF">METZ01_LOCUS393606</name>
</gene>
<name>A0A382V2P1_9ZZZZ</name>
<feature type="non-terminal residue" evidence="1">
    <location>
        <position position="242"/>
    </location>
</feature>
<dbReference type="AlphaFoldDB" id="A0A382V2P1"/>